<feature type="compositionally biased region" description="Polar residues" evidence="1">
    <location>
        <begin position="217"/>
        <end position="230"/>
    </location>
</feature>
<dbReference type="EMBL" id="JAULSV010000006">
    <property type="protein sequence ID" value="KAK0641302.1"/>
    <property type="molecule type" value="Genomic_DNA"/>
</dbReference>
<accession>A0AA40CK19</accession>
<dbReference type="Proteomes" id="UP001174936">
    <property type="component" value="Unassembled WGS sequence"/>
</dbReference>
<feature type="compositionally biased region" description="Polar residues" evidence="1">
    <location>
        <begin position="45"/>
        <end position="55"/>
    </location>
</feature>
<evidence type="ECO:0000313" key="3">
    <source>
        <dbReference type="Proteomes" id="UP001174936"/>
    </source>
</evidence>
<comment type="caution">
    <text evidence="2">The sequence shown here is derived from an EMBL/GenBank/DDBJ whole genome shotgun (WGS) entry which is preliminary data.</text>
</comment>
<protein>
    <submittedName>
        <fullName evidence="2">Uncharacterized protein</fullName>
    </submittedName>
</protein>
<feature type="region of interest" description="Disordered" evidence="1">
    <location>
        <begin position="36"/>
        <end position="70"/>
    </location>
</feature>
<gene>
    <name evidence="2" type="ORF">B0T16DRAFT_213347</name>
</gene>
<name>A0AA40CK19_9PEZI</name>
<dbReference type="AlphaFoldDB" id="A0AA40CK19"/>
<reference evidence="2" key="1">
    <citation type="submission" date="2023-06" db="EMBL/GenBank/DDBJ databases">
        <title>Genome-scale phylogeny and comparative genomics of the fungal order Sordariales.</title>
        <authorList>
            <consortium name="Lawrence Berkeley National Laboratory"/>
            <person name="Hensen N."/>
            <person name="Bonometti L."/>
            <person name="Westerberg I."/>
            <person name="Brannstrom I.O."/>
            <person name="Guillou S."/>
            <person name="Cros-Aarteil S."/>
            <person name="Calhoun S."/>
            <person name="Haridas S."/>
            <person name="Kuo A."/>
            <person name="Mondo S."/>
            <person name="Pangilinan J."/>
            <person name="Riley R."/>
            <person name="Labutti K."/>
            <person name="Andreopoulos B."/>
            <person name="Lipzen A."/>
            <person name="Chen C."/>
            <person name="Yanf M."/>
            <person name="Daum C."/>
            <person name="Ng V."/>
            <person name="Clum A."/>
            <person name="Steindorff A."/>
            <person name="Ohm R."/>
            <person name="Martin F."/>
            <person name="Silar P."/>
            <person name="Natvig D."/>
            <person name="Lalanne C."/>
            <person name="Gautier V."/>
            <person name="Ament-Velasquez S.L."/>
            <person name="Kruys A."/>
            <person name="Hutchinson M.I."/>
            <person name="Powell A.J."/>
            <person name="Barry K."/>
            <person name="Miller A.N."/>
            <person name="Grigoriev I.V."/>
            <person name="Debuchy R."/>
            <person name="Gladieux P."/>
            <person name="Thoren M.H."/>
            <person name="Johannesson H."/>
        </authorList>
    </citation>
    <scope>NUCLEOTIDE SEQUENCE</scope>
    <source>
        <strain evidence="2">SMH2532-1</strain>
    </source>
</reference>
<feature type="compositionally biased region" description="Basic and acidic residues" evidence="1">
    <location>
        <begin position="255"/>
        <end position="273"/>
    </location>
</feature>
<feature type="region of interest" description="Disordered" evidence="1">
    <location>
        <begin position="176"/>
        <end position="285"/>
    </location>
</feature>
<evidence type="ECO:0000256" key="1">
    <source>
        <dbReference type="SAM" id="MobiDB-lite"/>
    </source>
</evidence>
<feature type="compositionally biased region" description="Polar residues" evidence="1">
    <location>
        <begin position="176"/>
        <end position="195"/>
    </location>
</feature>
<feature type="compositionally biased region" description="Basic residues" evidence="1">
    <location>
        <begin position="274"/>
        <end position="285"/>
    </location>
</feature>
<proteinExistence type="predicted"/>
<evidence type="ECO:0000313" key="2">
    <source>
        <dbReference type="EMBL" id="KAK0641302.1"/>
    </source>
</evidence>
<keyword evidence="3" id="KW-1185">Reference proteome</keyword>
<sequence>MAARRSGATWKQRYWAGTPQAGRCGKGSAAILHLLEGRSPGNLPNPGTTRSNSSAEPLASDPRSSSIKTKVTKNMQSKRFSIATGDADTVWPAASSCARANFLAMETLARGAEESATTAVRTNPLSFPIQPRQSPRNPDSNAINRQLWHLFRLTRISSSLSWLAGASTLMHLSTGASVQTRPTCPSHQRTSTRSSCLFHDISKANPKAKSSPPRENGNGQASDNITNTVRSPALLTATGGSRHRLDLNSTGQEIKGIKEALEQRRPNDPSGVKKEHHRARHAAPW</sequence>
<organism evidence="2 3">
    <name type="scientific">Cercophora newfieldiana</name>
    <dbReference type="NCBI Taxonomy" id="92897"/>
    <lineage>
        <taxon>Eukaryota</taxon>
        <taxon>Fungi</taxon>
        <taxon>Dikarya</taxon>
        <taxon>Ascomycota</taxon>
        <taxon>Pezizomycotina</taxon>
        <taxon>Sordariomycetes</taxon>
        <taxon>Sordariomycetidae</taxon>
        <taxon>Sordariales</taxon>
        <taxon>Lasiosphaeriaceae</taxon>
        <taxon>Cercophora</taxon>
    </lineage>
</organism>